<evidence type="ECO:0000256" key="10">
    <source>
        <dbReference type="ARBA" id="ARBA00023235"/>
    </source>
</evidence>
<feature type="binding site" evidence="11">
    <location>
        <position position="358"/>
    </location>
    <ligand>
        <name>Mg(2+)</name>
        <dbReference type="ChEBI" id="CHEBI:18420"/>
    </ligand>
</feature>
<dbReference type="InterPro" id="IPR036078">
    <property type="entry name" value="Spo11/TopoVI_A_sf"/>
</dbReference>
<dbReference type="GO" id="GO:0000287">
    <property type="term" value="F:magnesium ion binding"/>
    <property type="evidence" value="ECO:0007669"/>
    <property type="project" value="UniProtKB-UniRule"/>
</dbReference>
<dbReference type="EC" id="5.6.2.2" evidence="11"/>
<dbReference type="GO" id="GO:0005524">
    <property type="term" value="F:ATP binding"/>
    <property type="evidence" value="ECO:0007669"/>
    <property type="project" value="UniProtKB-KW"/>
</dbReference>
<organism evidence="18 19">
    <name type="scientific">Methanimicrococcus hongohii</name>
    <dbReference type="NCBI Taxonomy" id="3028295"/>
    <lineage>
        <taxon>Archaea</taxon>
        <taxon>Methanobacteriati</taxon>
        <taxon>Methanobacteriota</taxon>
        <taxon>Stenosarchaea group</taxon>
        <taxon>Methanomicrobia</taxon>
        <taxon>Methanosarcinales</taxon>
        <taxon>Methanosarcinaceae</taxon>
        <taxon>Methanimicrococcus</taxon>
    </lineage>
</organism>
<dbReference type="Pfam" id="PF04406">
    <property type="entry name" value="TP6A_N"/>
    <property type="match status" value="1"/>
</dbReference>
<evidence type="ECO:0000313" key="19">
    <source>
        <dbReference type="Proteomes" id="UP001302978"/>
    </source>
</evidence>
<dbReference type="Gene3D" id="1.10.10.10">
    <property type="entry name" value="Winged helix-like DNA-binding domain superfamily/Winged helix DNA-binding domain"/>
    <property type="match status" value="1"/>
</dbReference>
<feature type="region of interest" description="Disordered" evidence="14">
    <location>
        <begin position="1"/>
        <end position="41"/>
    </location>
</feature>
<dbReference type="PANTHER" id="PTHR10848:SF0">
    <property type="entry name" value="MEIOTIC RECOMBINATION PROTEIN SPO11"/>
    <property type="match status" value="1"/>
</dbReference>
<dbReference type="PANTHER" id="PTHR10848">
    <property type="entry name" value="MEIOTIC RECOMBINATION PROTEIN SPO11"/>
    <property type="match status" value="1"/>
</dbReference>
<comment type="catalytic activity">
    <reaction evidence="1 11 12">
        <text>ATP-dependent breakage, passage and rejoining of double-stranded DNA.</text>
        <dbReference type="EC" id="5.6.2.2"/>
    </reaction>
</comment>
<evidence type="ECO:0000256" key="14">
    <source>
        <dbReference type="SAM" id="MobiDB-lite"/>
    </source>
</evidence>
<dbReference type="Gene3D" id="3.40.1360.10">
    <property type="match status" value="1"/>
</dbReference>
<keyword evidence="9 11" id="KW-0238">DNA-binding</keyword>
<feature type="binding site" evidence="11">
    <location>
        <position position="410"/>
    </location>
    <ligand>
        <name>Mg(2+)</name>
        <dbReference type="ChEBI" id="CHEBI:18420"/>
    </ligand>
</feature>
<comment type="cofactor">
    <cofactor evidence="2 11">
        <name>Mg(2+)</name>
        <dbReference type="ChEBI" id="CHEBI:18420"/>
    </cofactor>
</comment>
<keyword evidence="13" id="KW-0175">Coiled coil</keyword>
<evidence type="ECO:0000256" key="2">
    <source>
        <dbReference type="ARBA" id="ARBA00001946"/>
    </source>
</evidence>
<feature type="compositionally biased region" description="Acidic residues" evidence="14">
    <location>
        <begin position="90"/>
        <end position="102"/>
    </location>
</feature>
<evidence type="ECO:0000256" key="4">
    <source>
        <dbReference type="ARBA" id="ARBA00022723"/>
    </source>
</evidence>
<dbReference type="PROSITE" id="PS52041">
    <property type="entry name" value="TOPO_IIB"/>
    <property type="match status" value="1"/>
</dbReference>
<gene>
    <name evidence="11 18" type="primary">top6A</name>
    <name evidence="18" type="ORF">MmiHf6_02920</name>
</gene>
<dbReference type="AlphaFoldDB" id="A0AA96V7M3"/>
<feature type="compositionally biased region" description="Basic and acidic residues" evidence="14">
    <location>
        <begin position="8"/>
        <end position="23"/>
    </location>
</feature>
<evidence type="ECO:0000256" key="1">
    <source>
        <dbReference type="ARBA" id="ARBA00000185"/>
    </source>
</evidence>
<keyword evidence="4 11" id="KW-0479">Metal-binding</keyword>
<sequence length="525" mass="59870">MARKSKKESKEQIEETEKQSEKTEEFDENAEIEKDEETEENFGEYVSDIDDYEAEFEAFDDFDDDYSNESDFENDDSYKTAKAESYSGDGETDEFGSDEDEEFLKPEKAAGSESSFDAESDLFDESGRMKSRTEDDLSPLKKLEAETSGMDRNSEEYKKKVADKKLENDEWTKRKLLGLAETFYDQFDAGQVPHVLMPSRTKKNLAYSDESEVWVYGDIESERTAKTVKGAHQLLRTVSVSDFVVSEHLKNNRSSTLRELYYISEGWGAAKFHAQAESDRLIEDLEIITGAQREFFHVRPEEDGATMYGPLLLREETKRGSRDIHCQKDIGEGGYQIPFNVENIEFLHHDATMIIAVETGGMYARLIENGFDEKYNAILVHLKGQPARSTRRIIRRLNTELGIPAVVFTDGDPWSYRIYSSIAYGAIKSAHLSEYMATPEAKFIGVQPSDIVEYELATDKLSEQDIAALRSELSDPRFASKYWKEQINLQLEIGKKAEQQAFAGKGLDFVTDTYLPNRLKDLGII</sequence>
<dbReference type="PRINTS" id="PR01552">
    <property type="entry name" value="TPISMRASE6A"/>
</dbReference>
<dbReference type="InterPro" id="IPR004085">
    <property type="entry name" value="TopoVI_A"/>
</dbReference>
<feature type="region of interest" description="Disordered" evidence="14">
    <location>
        <begin position="59"/>
        <end position="137"/>
    </location>
</feature>
<keyword evidence="8 11" id="KW-0799">Topoisomerase</keyword>
<feature type="domain" description="Type II DNA topoisomerase VI subunit A all-beta" evidence="16">
    <location>
        <begin position="301"/>
        <end position="350"/>
    </location>
</feature>
<feature type="active site" description="O-(5'-phospho-DNA)-tyrosine intermediate" evidence="11 12">
    <location>
        <position position="262"/>
    </location>
</feature>
<keyword evidence="5 11" id="KW-0547">Nucleotide-binding</keyword>
<comment type="similarity">
    <text evidence="3 11 12">Belongs to the TOP6A family.</text>
</comment>
<name>A0AA96V7M3_9EURY</name>
<evidence type="ECO:0000256" key="13">
    <source>
        <dbReference type="SAM" id="Coils"/>
    </source>
</evidence>
<feature type="domain" description="Topoisomerase 6 subunit A/Spo11 TOPRIM" evidence="17">
    <location>
        <begin position="353"/>
        <end position="519"/>
    </location>
</feature>
<evidence type="ECO:0000256" key="5">
    <source>
        <dbReference type="ARBA" id="ARBA00022741"/>
    </source>
</evidence>
<dbReference type="GO" id="GO:0003677">
    <property type="term" value="F:DNA binding"/>
    <property type="evidence" value="ECO:0007669"/>
    <property type="project" value="UniProtKB-UniRule"/>
</dbReference>
<dbReference type="InterPro" id="IPR036388">
    <property type="entry name" value="WH-like_DNA-bd_sf"/>
</dbReference>
<evidence type="ECO:0000259" key="17">
    <source>
        <dbReference type="Pfam" id="PF21180"/>
    </source>
</evidence>
<dbReference type="KEGG" id="mehf:MmiHf6_02920"/>
<dbReference type="InterPro" id="IPR034136">
    <property type="entry name" value="TOPRIM_Topo6A/Spo11"/>
</dbReference>
<dbReference type="GO" id="GO:0006260">
    <property type="term" value="P:DNA replication"/>
    <property type="evidence" value="ECO:0007669"/>
    <property type="project" value="UniProtKB-UniRule"/>
</dbReference>
<evidence type="ECO:0000256" key="12">
    <source>
        <dbReference type="PROSITE-ProRule" id="PRU01385"/>
    </source>
</evidence>
<dbReference type="Proteomes" id="UP001302978">
    <property type="component" value="Chromosome"/>
</dbReference>
<feature type="compositionally biased region" description="Basic and acidic residues" evidence="14">
    <location>
        <begin position="125"/>
        <end position="137"/>
    </location>
</feature>
<evidence type="ECO:0000313" key="18">
    <source>
        <dbReference type="EMBL" id="WNY22996.1"/>
    </source>
</evidence>
<feature type="compositionally biased region" description="Acidic residues" evidence="14">
    <location>
        <begin position="24"/>
        <end position="41"/>
    </location>
</feature>
<dbReference type="NCBIfam" id="NF003332">
    <property type="entry name" value="PRK04342.1-1"/>
    <property type="match status" value="1"/>
</dbReference>
<feature type="coiled-coil region" evidence="13">
    <location>
        <begin position="140"/>
        <end position="174"/>
    </location>
</feature>
<dbReference type="InterPro" id="IPR013049">
    <property type="entry name" value="Spo11/TopoVI_A_N"/>
</dbReference>
<evidence type="ECO:0000259" key="16">
    <source>
        <dbReference type="Pfam" id="PF20768"/>
    </source>
</evidence>
<evidence type="ECO:0000256" key="6">
    <source>
        <dbReference type="ARBA" id="ARBA00022840"/>
    </source>
</evidence>
<dbReference type="CDD" id="cd00223">
    <property type="entry name" value="TOPRIM_TopoIIB_SPO"/>
    <property type="match status" value="1"/>
</dbReference>
<dbReference type="Pfam" id="PF21180">
    <property type="entry name" value="TOP6A-Spo11_Toprim"/>
    <property type="match status" value="1"/>
</dbReference>
<evidence type="ECO:0000256" key="7">
    <source>
        <dbReference type="ARBA" id="ARBA00022842"/>
    </source>
</evidence>
<comment type="function">
    <text evidence="11">Relaxes both positive and negative superturns and exhibits a strong decatenase activity.</text>
</comment>
<dbReference type="Pfam" id="PF20768">
    <property type="entry name" value="Topo_VI_alpha"/>
    <property type="match status" value="1"/>
</dbReference>
<feature type="domain" description="Spo11/DNA topoisomerase VI subunit A N-terminal" evidence="15">
    <location>
        <begin position="233"/>
        <end position="298"/>
    </location>
</feature>
<dbReference type="FunFam" id="3.40.1360.10:FF:000011">
    <property type="entry name" value="Type 2 DNA topoisomerase 6 subunit A"/>
    <property type="match status" value="1"/>
</dbReference>
<keyword evidence="19" id="KW-1185">Reference proteome</keyword>
<evidence type="ECO:0000256" key="11">
    <source>
        <dbReference type="HAMAP-Rule" id="MF_00132"/>
    </source>
</evidence>
<proteinExistence type="inferred from homology"/>
<dbReference type="GO" id="GO:0005694">
    <property type="term" value="C:chromosome"/>
    <property type="evidence" value="ECO:0007669"/>
    <property type="project" value="InterPro"/>
</dbReference>
<keyword evidence="10 11" id="KW-0413">Isomerase</keyword>
<protein>
    <recommendedName>
        <fullName evidence="11">Type 2 DNA topoisomerase 6 subunit A</fullName>
        <ecNumber evidence="11">5.6.2.2</ecNumber>
    </recommendedName>
    <alternativeName>
        <fullName evidence="11">Type II DNA topoisomerase VI subunit A</fullName>
    </alternativeName>
</protein>
<feature type="compositionally biased region" description="Acidic residues" evidence="14">
    <location>
        <begin position="59"/>
        <end position="75"/>
    </location>
</feature>
<dbReference type="InterPro" id="IPR002815">
    <property type="entry name" value="Spo11/TopoVI_A"/>
</dbReference>
<dbReference type="SUPFAM" id="SSF56726">
    <property type="entry name" value="DNA topoisomerase IV, alpha subunit"/>
    <property type="match status" value="1"/>
</dbReference>
<evidence type="ECO:0000256" key="3">
    <source>
        <dbReference type="ARBA" id="ARBA00006559"/>
    </source>
</evidence>
<dbReference type="GO" id="GO:0003918">
    <property type="term" value="F:DNA topoisomerase type II (double strand cut, ATP-hydrolyzing) activity"/>
    <property type="evidence" value="ECO:0007669"/>
    <property type="project" value="UniProtKB-UniRule"/>
</dbReference>
<dbReference type="PRINTS" id="PR01550">
    <property type="entry name" value="TOP6AFAMILY"/>
</dbReference>
<keyword evidence="7 11" id="KW-0460">Magnesium</keyword>
<evidence type="ECO:0000256" key="9">
    <source>
        <dbReference type="ARBA" id="ARBA00023125"/>
    </source>
</evidence>
<comment type="subunit">
    <text evidence="11">Homodimer. Heterotetramer of two Top6A and two Top6B chains.</text>
</comment>
<dbReference type="EMBL" id="CP131059">
    <property type="protein sequence ID" value="WNY22996.1"/>
    <property type="molecule type" value="Genomic_DNA"/>
</dbReference>
<dbReference type="InterPro" id="IPR049333">
    <property type="entry name" value="Topo_VI_alpha"/>
</dbReference>
<keyword evidence="6 11" id="KW-0067">ATP-binding</keyword>
<accession>A0AA96V7M3</accession>
<dbReference type="HAMAP" id="MF_00132">
    <property type="entry name" value="Top6A"/>
    <property type="match status" value="1"/>
</dbReference>
<dbReference type="GO" id="GO:0006265">
    <property type="term" value="P:DNA topological change"/>
    <property type="evidence" value="ECO:0007669"/>
    <property type="project" value="UniProtKB-UniRule"/>
</dbReference>
<reference evidence="18 19" key="1">
    <citation type="submission" date="2023-07" db="EMBL/GenBank/DDBJ databases">
        <title>Closed genoem sequence of Methanomicrococcus sp. Hf6.</title>
        <authorList>
            <person name="Poehlein A."/>
            <person name="Protasov E."/>
            <person name="Platt K."/>
            <person name="Reeh H."/>
            <person name="Daniel R."/>
            <person name="Brune A."/>
        </authorList>
    </citation>
    <scope>NUCLEOTIDE SEQUENCE [LARGE SCALE GENOMIC DNA]</scope>
    <source>
        <strain evidence="18 19">Hf6</strain>
    </source>
</reference>
<evidence type="ECO:0000256" key="8">
    <source>
        <dbReference type="ARBA" id="ARBA00023029"/>
    </source>
</evidence>
<evidence type="ECO:0000259" key="15">
    <source>
        <dbReference type="Pfam" id="PF04406"/>
    </source>
</evidence>